<keyword evidence="1" id="KW-0812">Transmembrane</keyword>
<sequence>MVYRAAIRVGRKALIGALPLAVATTFAGAGAASATNYAEQQAQLAQAISTSGTSADIGYHTTVAPDLRSVSATLDAGTFQLGETSIKVVNQVGAAVTELPRTLATPSGTTIALDAEVSEDGRTLSVTTPEVSAATGAELKDIATNPGAQYPDPVMNGAAAGAGVGAVAALITCIPTLAIFVVGYALCAVVGVVTTAILGAVVGAVVGTVAPDVIPQVLP</sequence>
<evidence type="ECO:0000313" key="4">
    <source>
        <dbReference type="EMBL" id="BDU02501.1"/>
    </source>
</evidence>
<gene>
    <name evidence="4" type="ORF">IFM12276_55290</name>
</gene>
<evidence type="ECO:0000313" key="5">
    <source>
        <dbReference type="Proteomes" id="UP001317870"/>
    </source>
</evidence>
<evidence type="ECO:0000256" key="2">
    <source>
        <dbReference type="SAM" id="SignalP"/>
    </source>
</evidence>
<organism evidence="4 5">
    <name type="scientific">Nocardia sputorum</name>
    <dbReference type="NCBI Taxonomy" id="2984338"/>
    <lineage>
        <taxon>Bacteria</taxon>
        <taxon>Bacillati</taxon>
        <taxon>Actinomycetota</taxon>
        <taxon>Actinomycetes</taxon>
        <taxon>Mycobacteriales</taxon>
        <taxon>Nocardiaceae</taxon>
        <taxon>Nocardia</taxon>
    </lineage>
</organism>
<keyword evidence="1" id="KW-0472">Membrane</keyword>
<proteinExistence type="predicted"/>
<reference evidence="4 5" key="1">
    <citation type="submission" date="2022-11" db="EMBL/GenBank/DDBJ databases">
        <title>Genome Sequencing of Nocardia sp. ON39_IFM12276 and assembly.</title>
        <authorList>
            <person name="Shimojima M."/>
            <person name="Toyokawa M."/>
            <person name="Uesaka K."/>
        </authorList>
    </citation>
    <scope>NUCLEOTIDE SEQUENCE [LARGE SCALE GENOMIC DNA]</scope>
    <source>
        <strain evidence="4 5">IFM 12276</strain>
    </source>
</reference>
<protein>
    <recommendedName>
        <fullName evidence="3">DUF8020 domain-containing protein</fullName>
    </recommendedName>
</protein>
<keyword evidence="2" id="KW-0732">Signal</keyword>
<feature type="chain" id="PRO_5045079565" description="DUF8020 domain-containing protein" evidence="2">
    <location>
        <begin position="32"/>
        <end position="219"/>
    </location>
</feature>
<keyword evidence="5" id="KW-1185">Reference proteome</keyword>
<dbReference type="Proteomes" id="UP001317870">
    <property type="component" value="Chromosome"/>
</dbReference>
<evidence type="ECO:0000259" key="3">
    <source>
        <dbReference type="Pfam" id="PF26059"/>
    </source>
</evidence>
<name>A0ABM8D528_9NOCA</name>
<dbReference type="Pfam" id="PF26059">
    <property type="entry name" value="DUF8020"/>
    <property type="match status" value="1"/>
</dbReference>
<evidence type="ECO:0000256" key="1">
    <source>
        <dbReference type="SAM" id="Phobius"/>
    </source>
</evidence>
<accession>A0ABM8D528</accession>
<dbReference type="InterPro" id="IPR058333">
    <property type="entry name" value="DUF8020"/>
</dbReference>
<dbReference type="EMBL" id="AP026978">
    <property type="protein sequence ID" value="BDU02501.1"/>
    <property type="molecule type" value="Genomic_DNA"/>
</dbReference>
<keyword evidence="1" id="KW-1133">Transmembrane helix</keyword>
<feature type="signal peptide" evidence="2">
    <location>
        <begin position="1"/>
        <end position="31"/>
    </location>
</feature>
<feature type="transmembrane region" description="Helical" evidence="1">
    <location>
        <begin position="158"/>
        <end position="182"/>
    </location>
</feature>
<dbReference type="RefSeq" id="WP_281875578.1">
    <property type="nucleotide sequence ID" value="NZ_AP026978.1"/>
</dbReference>
<feature type="domain" description="DUF8020" evidence="3">
    <location>
        <begin position="58"/>
        <end position="127"/>
    </location>
</feature>
<feature type="transmembrane region" description="Helical" evidence="1">
    <location>
        <begin position="189"/>
        <end position="210"/>
    </location>
</feature>